<reference evidence="8" key="3">
    <citation type="submission" date="2025-09" db="UniProtKB">
        <authorList>
            <consortium name="Ensembl"/>
        </authorList>
    </citation>
    <scope>IDENTIFICATION</scope>
</reference>
<comment type="function">
    <text evidence="6">Axonemal protein which is implicated in axonemal and/or peri-axonemal structure assembly and regulates flagellum assembly and beating and therefore sperm motility.</text>
</comment>
<reference evidence="8" key="1">
    <citation type="submission" date="2021-04" db="EMBL/GenBank/DDBJ databases">
        <authorList>
            <consortium name="Wellcome Sanger Institute Data Sharing"/>
        </authorList>
    </citation>
    <scope>NUCLEOTIDE SEQUENCE [LARGE SCALE GENOMIC DNA]</scope>
</reference>
<evidence type="ECO:0000313" key="8">
    <source>
        <dbReference type="Ensembl" id="ENSSAUP00010003724.1"/>
    </source>
</evidence>
<evidence type="ECO:0000256" key="6">
    <source>
        <dbReference type="ARBA" id="ARBA00044739"/>
    </source>
</evidence>
<dbReference type="GeneTree" id="ENSGT00390000008611"/>
<evidence type="ECO:0000256" key="7">
    <source>
        <dbReference type="PROSITE-ProRule" id="PRU00339"/>
    </source>
</evidence>
<sequence>MSAAASERRSEPFLPEINTNRRRCAQLRSRTRCSFSFLLVTWKLKIILLLGQKINNCVFVVSRRKPEKRSDKSAQILSKEEVALFRHSVKQNICVQMLQEGFHRSFSEVFLLLRADEEGRDLRRQAPLEQQQDKLETMRIHLSQAEQAERTGSWLVVCEQRLFLGQYFSALGDVWLSLHFYHSCVDRQPGGSRPVAEARACMAKLYLQRGELEQAKQQAELCIQQAEAGGWMDSAGRPLRLRARQTLWRIYSRLADAPLDAKDYDEALTLLHEGYSMAIESEDKQLEGDASYQLGLTYHSAGDLDRAKQFINTSMQIFGTLGNADGLGRCYKAMAKIMESEENVDETVDCLERFADISSSNGLQHNLADAYLCLGNIYYKRRQYQRASEFFLQSYEVACSLQNVDLLQRAQVWVSSARAQTVIKKYSADVVSATEAALRRLLAWKQTRPLQEVGRDGTDKTAAVWYQLTDT</sequence>
<dbReference type="InterPro" id="IPR011990">
    <property type="entry name" value="TPR-like_helical_dom_sf"/>
</dbReference>
<dbReference type="Ensembl" id="ENSSAUT00010004017.1">
    <property type="protein sequence ID" value="ENSSAUP00010003724.1"/>
    <property type="gene ID" value="ENSSAUG00010001958.1"/>
</dbReference>
<keyword evidence="9" id="KW-1185">Reference proteome</keyword>
<dbReference type="OMA" id="QLAWMSG"/>
<dbReference type="Pfam" id="PF13424">
    <property type="entry name" value="TPR_12"/>
    <property type="match status" value="1"/>
</dbReference>
<organism evidence="8 9">
    <name type="scientific">Sparus aurata</name>
    <name type="common">Gilthead sea bream</name>
    <dbReference type="NCBI Taxonomy" id="8175"/>
    <lineage>
        <taxon>Eukaryota</taxon>
        <taxon>Metazoa</taxon>
        <taxon>Chordata</taxon>
        <taxon>Craniata</taxon>
        <taxon>Vertebrata</taxon>
        <taxon>Euteleostomi</taxon>
        <taxon>Actinopterygii</taxon>
        <taxon>Neopterygii</taxon>
        <taxon>Teleostei</taxon>
        <taxon>Neoteleostei</taxon>
        <taxon>Acanthomorphata</taxon>
        <taxon>Eupercaria</taxon>
        <taxon>Spariformes</taxon>
        <taxon>Sparidae</taxon>
        <taxon>Sparus</taxon>
    </lineage>
</organism>
<name>A0A671TP53_SPAAU</name>
<dbReference type="SMART" id="SM00028">
    <property type="entry name" value="TPR"/>
    <property type="match status" value="6"/>
</dbReference>
<evidence type="ECO:0000313" key="9">
    <source>
        <dbReference type="Proteomes" id="UP000472265"/>
    </source>
</evidence>
<comment type="subcellular location">
    <subcellularLocation>
        <location evidence="1">Cytoplasm</location>
    </subcellularLocation>
</comment>
<dbReference type="InParanoid" id="A0A671TP53"/>
<accession>A0A671TP53</accession>
<dbReference type="GO" id="GO:0005737">
    <property type="term" value="C:cytoplasm"/>
    <property type="evidence" value="ECO:0007669"/>
    <property type="project" value="UniProtKB-SubCell"/>
</dbReference>
<keyword evidence="4 7" id="KW-0802">TPR repeat</keyword>
<evidence type="ECO:0000256" key="2">
    <source>
        <dbReference type="ARBA" id="ARBA00022490"/>
    </source>
</evidence>
<evidence type="ECO:0000256" key="1">
    <source>
        <dbReference type="ARBA" id="ARBA00004496"/>
    </source>
</evidence>
<evidence type="ECO:0000256" key="4">
    <source>
        <dbReference type="ARBA" id="ARBA00022803"/>
    </source>
</evidence>
<dbReference type="PANTHER" id="PTHR46630:SF1">
    <property type="entry name" value="TETRATRICOPEPTIDE REPEAT PROTEIN 29"/>
    <property type="match status" value="1"/>
</dbReference>
<dbReference type="AlphaFoldDB" id="A0A671TP53"/>
<keyword evidence="2" id="KW-0963">Cytoplasm</keyword>
<dbReference type="GO" id="GO:0036126">
    <property type="term" value="C:sperm flagellum"/>
    <property type="evidence" value="ECO:0007669"/>
    <property type="project" value="TreeGrafter"/>
</dbReference>
<dbReference type="Gene3D" id="1.25.40.10">
    <property type="entry name" value="Tetratricopeptide repeat domain"/>
    <property type="match status" value="1"/>
</dbReference>
<feature type="repeat" description="TPR" evidence="7">
    <location>
        <begin position="368"/>
        <end position="401"/>
    </location>
</feature>
<dbReference type="InterPro" id="IPR051476">
    <property type="entry name" value="Bac_ResReg_Asp_Phosphatase"/>
</dbReference>
<protein>
    <recommendedName>
        <fullName evidence="5">Tetratricopeptide repeat protein 29</fullName>
    </recommendedName>
</protein>
<dbReference type="SUPFAM" id="SSF48452">
    <property type="entry name" value="TPR-like"/>
    <property type="match status" value="2"/>
</dbReference>
<dbReference type="Proteomes" id="UP000472265">
    <property type="component" value="Chromosome 10"/>
</dbReference>
<keyword evidence="3" id="KW-0677">Repeat</keyword>
<evidence type="ECO:0000256" key="3">
    <source>
        <dbReference type="ARBA" id="ARBA00022737"/>
    </source>
</evidence>
<dbReference type="PANTHER" id="PTHR46630">
    <property type="entry name" value="TETRATRICOPEPTIDE REPEAT PROTEIN 29"/>
    <property type="match status" value="1"/>
</dbReference>
<gene>
    <name evidence="8" type="primary">TTC29</name>
</gene>
<dbReference type="Pfam" id="PF13374">
    <property type="entry name" value="TPR_10"/>
    <property type="match status" value="1"/>
</dbReference>
<dbReference type="GO" id="GO:0003341">
    <property type="term" value="P:cilium movement"/>
    <property type="evidence" value="ECO:0007669"/>
    <property type="project" value="TreeGrafter"/>
</dbReference>
<dbReference type="PROSITE" id="PS50005">
    <property type="entry name" value="TPR"/>
    <property type="match status" value="1"/>
</dbReference>
<proteinExistence type="predicted"/>
<dbReference type="InterPro" id="IPR019734">
    <property type="entry name" value="TPR_rpt"/>
</dbReference>
<reference evidence="8" key="2">
    <citation type="submission" date="2025-08" db="UniProtKB">
        <authorList>
            <consortium name="Ensembl"/>
        </authorList>
    </citation>
    <scope>IDENTIFICATION</scope>
</reference>
<evidence type="ECO:0000256" key="5">
    <source>
        <dbReference type="ARBA" id="ARBA00040665"/>
    </source>
</evidence>